<dbReference type="Gene3D" id="1.10.357.10">
    <property type="entry name" value="Tetracycline Repressor, domain 2"/>
    <property type="match status" value="1"/>
</dbReference>
<reference evidence="1 2" key="1">
    <citation type="submission" date="2020-04" db="EMBL/GenBank/DDBJ databases">
        <authorList>
            <person name="Yoon J."/>
        </authorList>
    </citation>
    <scope>NUCLEOTIDE SEQUENCE [LARGE SCALE GENOMIC DNA]</scope>
    <source>
        <strain evidence="1 2">KMU-115</strain>
    </source>
</reference>
<comment type="caution">
    <text evidence="1">The sequence shown here is derived from an EMBL/GenBank/DDBJ whole genome shotgun (WGS) entry which is preliminary data.</text>
</comment>
<gene>
    <name evidence="1" type="ORF">HCU73_02835</name>
</gene>
<keyword evidence="2" id="KW-1185">Reference proteome</keyword>
<dbReference type="SUPFAM" id="SSF46689">
    <property type="entry name" value="Homeodomain-like"/>
    <property type="match status" value="1"/>
</dbReference>
<dbReference type="AlphaFoldDB" id="A0A7X6JY69"/>
<dbReference type="RefSeq" id="WP_168621876.1">
    <property type="nucleotide sequence ID" value="NZ_JAAZQQ010000001.1"/>
</dbReference>
<dbReference type="InterPro" id="IPR009057">
    <property type="entry name" value="Homeodomain-like_sf"/>
</dbReference>
<organism evidence="1 2">
    <name type="scientific">Roseicyclus persicicus</name>
    <dbReference type="NCBI Taxonomy" id="2650661"/>
    <lineage>
        <taxon>Bacteria</taxon>
        <taxon>Pseudomonadati</taxon>
        <taxon>Pseudomonadota</taxon>
        <taxon>Alphaproteobacteria</taxon>
        <taxon>Rhodobacterales</taxon>
        <taxon>Roseobacteraceae</taxon>
        <taxon>Roseicyclus</taxon>
    </lineage>
</organism>
<dbReference type="Proteomes" id="UP000526408">
    <property type="component" value="Unassembled WGS sequence"/>
</dbReference>
<dbReference type="EMBL" id="JAAZQQ010000001">
    <property type="protein sequence ID" value="NKX43513.1"/>
    <property type="molecule type" value="Genomic_DNA"/>
</dbReference>
<proteinExistence type="predicted"/>
<sequence>MTDRRPGRPARAAATGRAAILDAGLRRVEAGEAISFRALGAELGVTAMAVRHHVGDSAALLRAMTGRVFAGIAPSPDGDPRGRLRATLLSYVARAARHPRLMQLTLADPALVGPDLSRLGEALAQDCAALTGDPAAGGHLRDILVDQAHGTILALCHAGQDAAALQARYAATLDWLLDTAAPAPRGGP</sequence>
<evidence type="ECO:0000313" key="1">
    <source>
        <dbReference type="EMBL" id="NKX43513.1"/>
    </source>
</evidence>
<protein>
    <submittedName>
        <fullName evidence="1">TetR/AcrR family transcriptional regulator</fullName>
    </submittedName>
</protein>
<name>A0A7X6JY69_9RHOB</name>
<accession>A0A7X6JY69</accession>
<evidence type="ECO:0000313" key="2">
    <source>
        <dbReference type="Proteomes" id="UP000526408"/>
    </source>
</evidence>